<sequence>MPIQMVCDSTPSLVSAAIRDALHSTGSGGGSGSTNGRAYGATGGGSSGVTVNGSSSSAQIANKQQQQQAFRRTTATLLDDQLDEPEEDAANDLVESISQSLRQGQQVKPITYEEGPSYSASLDKLKAKYIVLKATVPPNESATSSSTSNNTSATPFGGLSAKLSNASSLTMNGGAAGAMKLFSSTSSNSTPSNTGSKSSGANALQQQQSQQIKLQFRYLCQLVLRFLVPLWSSLRTTARRKTIRRWQRANSIALSQIVEDGVPASASSTTAAGRMDSNSATLPTPKRTLFPRENVQIGWKTTGRKWLVGAGMMNMGNTCYLNSTLQALFHVPAIANWLLSDEPHRAKCDDGGSVGSCIICAMAKTLLESQSNQSAFRPYLVYSKLRLVCKHLVPGRQEDAHEFLRYLVEAMEKSYLARSKNSKELDQYSKETTPLNQILGGYLRSEVKCLSCQHVSTTFQHFEDLLLDIRKASSIDEALEHYFARERLEEMGYKCEACKRRVAATKQFSLERAPFVLCVQLKRFSVLGGKINKNVELRSKLDLTPFSSPAMRTTGGKLMYRLTSMVTHLGNTQHCGHYTAIGHTDAGGYHVFDDSTVRPIGIHSVMSTNAYILFYELESVAAGAVGLANGACRAKATVTIGQPSSTATLTSMGHLSNGSAPTGGTNSGGGGGSSGGGGGGSGGTPGKATHSPSPLRVLGTGNGNGAAGGLVPSKLEQKCGFIGPVLPPTAVPTQPTTTAATSTTKQTSAGGHAHTAQINASSSALSCAAVPDHFSSPSSTASTLSNASPLCSPVKHHQPVPKAPKLPATATTAGAAATNGAKSLSMPRLGSGSNGSVVSLVPYDSDDTSGTTSSDDDEVTTVTKSIVLTNGGGKRVKTQHTPFTNGKRTAKHEREEDDEEEDDDDVEEDEEEDADDDEEEEPTEIAPTPRSPQIIKTKAGLWKVSQSSTADQLSQPESGSSSASSSKSCSPATSGGSSPMNSPAPPKAPHLTNGHQRHHTANGGKSSNNKHAAGTNGISLSSASPISNNSGEANAGGASAVQQLLKYSHRGYGAPVKSWNGQQTTMERELAHDRREERKRQFEDDRETEMDRGRVKKTKSGAASATALSTNGSGGSSNLFQQYQNHQSQGAGGGKWMGGNGANRTNFHNNHHHHQSNGYRGGNGYYQNGNGNRHQGSGGFRNGGGGGGGRRFGGGRNGGGFHTKAHHHHQRGESGSGMAGGGGGGSNGFYHR</sequence>
<keyword evidence="5" id="KW-0597">Phosphoprotein</keyword>
<evidence type="ECO:0000313" key="18">
    <source>
        <dbReference type="EnsemblMetazoa" id="ADIR007195-PA"/>
    </source>
</evidence>
<feature type="compositionally biased region" description="Low complexity" evidence="16">
    <location>
        <begin position="1165"/>
        <end position="1175"/>
    </location>
</feature>
<evidence type="ECO:0000256" key="15">
    <source>
        <dbReference type="ARBA" id="ARBA00043009"/>
    </source>
</evidence>
<keyword evidence="8" id="KW-0378">Hydrolase</keyword>
<evidence type="ECO:0000256" key="9">
    <source>
        <dbReference type="ARBA" id="ARBA00022807"/>
    </source>
</evidence>
<feature type="compositionally biased region" description="Low complexity" evidence="16">
    <location>
        <begin position="183"/>
        <end position="202"/>
    </location>
</feature>
<evidence type="ECO:0000256" key="12">
    <source>
        <dbReference type="ARBA" id="ARBA00041300"/>
    </source>
</evidence>
<evidence type="ECO:0000256" key="5">
    <source>
        <dbReference type="ARBA" id="ARBA00022553"/>
    </source>
</evidence>
<evidence type="ECO:0000256" key="7">
    <source>
        <dbReference type="ARBA" id="ARBA00022786"/>
    </source>
</evidence>
<dbReference type="GO" id="GO:0006508">
    <property type="term" value="P:proteolysis"/>
    <property type="evidence" value="ECO:0007669"/>
    <property type="project" value="UniProtKB-KW"/>
</dbReference>
<proteinExistence type="inferred from homology"/>
<dbReference type="InterPro" id="IPR001394">
    <property type="entry name" value="Peptidase_C19_UCH"/>
</dbReference>
<feature type="compositionally biased region" description="Low complexity" evidence="16">
    <location>
        <begin position="829"/>
        <end position="841"/>
    </location>
</feature>
<feature type="compositionally biased region" description="Low complexity" evidence="16">
    <location>
        <begin position="808"/>
        <end position="821"/>
    </location>
</feature>
<accession>A0A182NHS2</accession>
<keyword evidence="10" id="KW-0539">Nucleus</keyword>
<feature type="region of interest" description="Disordered" evidence="16">
    <location>
        <begin position="727"/>
        <end position="752"/>
    </location>
</feature>
<dbReference type="Proteomes" id="UP000075884">
    <property type="component" value="Unassembled WGS sequence"/>
</dbReference>
<keyword evidence="9" id="KW-0788">Thiol protease</keyword>
<evidence type="ECO:0000313" key="19">
    <source>
        <dbReference type="Proteomes" id="UP000075884"/>
    </source>
</evidence>
<reference evidence="19" key="1">
    <citation type="submission" date="2013-03" db="EMBL/GenBank/DDBJ databases">
        <title>The Genome Sequence of Anopheles dirus WRAIR2.</title>
        <authorList>
            <consortium name="The Broad Institute Genomics Platform"/>
            <person name="Neafsey D.E."/>
            <person name="Walton C."/>
            <person name="Walker B."/>
            <person name="Young S.K."/>
            <person name="Zeng Q."/>
            <person name="Gargeya S."/>
            <person name="Fitzgerald M."/>
            <person name="Haas B."/>
            <person name="Abouelleil A."/>
            <person name="Allen A.W."/>
            <person name="Alvarado L."/>
            <person name="Arachchi H.M."/>
            <person name="Berlin A.M."/>
            <person name="Chapman S.B."/>
            <person name="Gainer-Dewar J."/>
            <person name="Goldberg J."/>
            <person name="Griggs A."/>
            <person name="Gujja S."/>
            <person name="Hansen M."/>
            <person name="Howarth C."/>
            <person name="Imamovic A."/>
            <person name="Ireland A."/>
            <person name="Larimer J."/>
            <person name="McCowan C."/>
            <person name="Murphy C."/>
            <person name="Pearson M."/>
            <person name="Poon T.W."/>
            <person name="Priest M."/>
            <person name="Roberts A."/>
            <person name="Saif S."/>
            <person name="Shea T."/>
            <person name="Sisk P."/>
            <person name="Sykes S."/>
            <person name="Wortman J."/>
            <person name="Nusbaum C."/>
            <person name="Birren B."/>
        </authorList>
    </citation>
    <scope>NUCLEOTIDE SEQUENCE [LARGE SCALE GENOMIC DNA]</scope>
    <source>
        <strain evidence="19">WRAIR2</strain>
    </source>
</reference>
<dbReference type="PANTHER" id="PTHR24006:SF758">
    <property type="entry name" value="UBIQUITIN CARBOXYL-TERMINAL HYDROLASE 36"/>
    <property type="match status" value="1"/>
</dbReference>
<dbReference type="PROSITE" id="PS00973">
    <property type="entry name" value="USP_2"/>
    <property type="match status" value="1"/>
</dbReference>
<dbReference type="GO" id="GO:0004843">
    <property type="term" value="F:cysteine-type deubiquitinase activity"/>
    <property type="evidence" value="ECO:0007669"/>
    <property type="project" value="UniProtKB-EC"/>
</dbReference>
<feature type="compositionally biased region" description="Basic and acidic residues" evidence="16">
    <location>
        <begin position="1066"/>
        <end position="1093"/>
    </location>
</feature>
<dbReference type="InterPro" id="IPR028889">
    <property type="entry name" value="USP"/>
</dbReference>
<feature type="region of interest" description="Disordered" evidence="16">
    <location>
        <begin position="182"/>
        <end position="202"/>
    </location>
</feature>
<dbReference type="InterPro" id="IPR018200">
    <property type="entry name" value="USP_CS"/>
</dbReference>
<organism evidence="18 19">
    <name type="scientific">Anopheles dirus</name>
    <dbReference type="NCBI Taxonomy" id="7168"/>
    <lineage>
        <taxon>Eukaryota</taxon>
        <taxon>Metazoa</taxon>
        <taxon>Ecdysozoa</taxon>
        <taxon>Arthropoda</taxon>
        <taxon>Hexapoda</taxon>
        <taxon>Insecta</taxon>
        <taxon>Pterygota</taxon>
        <taxon>Neoptera</taxon>
        <taxon>Endopterygota</taxon>
        <taxon>Diptera</taxon>
        <taxon>Nematocera</taxon>
        <taxon>Culicoidea</taxon>
        <taxon>Culicidae</taxon>
        <taxon>Anophelinae</taxon>
        <taxon>Anopheles</taxon>
    </lineage>
</organism>
<dbReference type="PROSITE" id="PS50235">
    <property type="entry name" value="USP_3"/>
    <property type="match status" value="1"/>
</dbReference>
<feature type="region of interest" description="Disordered" evidence="16">
    <location>
        <begin position="1053"/>
        <end position="1117"/>
    </location>
</feature>
<comment type="catalytic activity">
    <reaction evidence="1">
        <text>Thiol-dependent hydrolysis of ester, thioester, amide, peptide and isopeptide bonds formed by the C-terminal Gly of ubiquitin (a 76-residue protein attached to proteins as an intracellular targeting signal).</text>
        <dbReference type="EC" id="3.4.19.12"/>
    </reaction>
</comment>
<dbReference type="STRING" id="7168.A0A182NHS2"/>
<keyword evidence="19" id="KW-1185">Reference proteome</keyword>
<name>A0A182NHS2_9DIPT</name>
<evidence type="ECO:0000256" key="13">
    <source>
        <dbReference type="ARBA" id="ARBA00042154"/>
    </source>
</evidence>
<feature type="compositionally biased region" description="Low complexity" evidence="16">
    <location>
        <begin position="1100"/>
        <end position="1117"/>
    </location>
</feature>
<comment type="subcellular location">
    <subcellularLocation>
        <location evidence="2">Nucleus</location>
        <location evidence="2">Nucleolus</location>
    </subcellularLocation>
</comment>
<evidence type="ECO:0000256" key="14">
    <source>
        <dbReference type="ARBA" id="ARBA00042420"/>
    </source>
</evidence>
<evidence type="ECO:0000259" key="17">
    <source>
        <dbReference type="PROSITE" id="PS50235"/>
    </source>
</evidence>
<feature type="compositionally biased region" description="Low complexity" evidence="16">
    <location>
        <begin position="48"/>
        <end position="67"/>
    </location>
</feature>
<dbReference type="FunFam" id="3.90.70.10:FF:000085">
    <property type="entry name" value="Ubiquitin carboxyl-terminal hydrolase 36"/>
    <property type="match status" value="1"/>
</dbReference>
<dbReference type="GO" id="GO:0005829">
    <property type="term" value="C:cytosol"/>
    <property type="evidence" value="ECO:0007669"/>
    <property type="project" value="TreeGrafter"/>
</dbReference>
<feature type="region of interest" description="Disordered" evidence="16">
    <location>
        <begin position="1148"/>
        <end position="1232"/>
    </location>
</feature>
<evidence type="ECO:0000256" key="3">
    <source>
        <dbReference type="ARBA" id="ARBA00009085"/>
    </source>
</evidence>
<dbReference type="PANTHER" id="PTHR24006">
    <property type="entry name" value="UBIQUITIN CARBOXYL-TERMINAL HYDROLASE"/>
    <property type="match status" value="1"/>
</dbReference>
<dbReference type="GO" id="GO:0016579">
    <property type="term" value="P:protein deubiquitination"/>
    <property type="evidence" value="ECO:0007669"/>
    <property type="project" value="InterPro"/>
</dbReference>
<dbReference type="InterPro" id="IPR050164">
    <property type="entry name" value="Peptidase_C19"/>
</dbReference>
<evidence type="ECO:0000256" key="8">
    <source>
        <dbReference type="ARBA" id="ARBA00022801"/>
    </source>
</evidence>
<feature type="compositionally biased region" description="Low complexity" evidence="16">
    <location>
        <begin position="1016"/>
        <end position="1038"/>
    </location>
</feature>
<evidence type="ECO:0000256" key="6">
    <source>
        <dbReference type="ARBA" id="ARBA00022670"/>
    </source>
</evidence>
<dbReference type="EC" id="3.4.19.12" evidence="4"/>
<dbReference type="GO" id="GO:0042981">
    <property type="term" value="P:regulation of apoptotic process"/>
    <property type="evidence" value="ECO:0007669"/>
    <property type="project" value="TreeGrafter"/>
</dbReference>
<keyword evidence="6" id="KW-0645">Protease</keyword>
<feature type="compositionally biased region" description="Polar residues" evidence="16">
    <location>
        <begin position="944"/>
        <end position="953"/>
    </location>
</feature>
<feature type="region of interest" description="Disordered" evidence="16">
    <location>
        <begin position="770"/>
        <end position="1038"/>
    </location>
</feature>
<dbReference type="Gene3D" id="3.90.70.10">
    <property type="entry name" value="Cysteine proteinases"/>
    <property type="match status" value="1"/>
</dbReference>
<feature type="domain" description="USP" evidence="17">
    <location>
        <begin position="310"/>
        <end position="618"/>
    </location>
</feature>
<dbReference type="AlphaFoldDB" id="A0A182NHS2"/>
<dbReference type="EnsemblMetazoa" id="ADIR007195-RA">
    <property type="protein sequence ID" value="ADIR007195-PA"/>
    <property type="gene ID" value="ADIR007195"/>
</dbReference>
<dbReference type="VEuPathDB" id="VectorBase:ADIR007195"/>
<feature type="compositionally biased region" description="Gly residues" evidence="16">
    <location>
        <begin position="665"/>
        <end position="685"/>
    </location>
</feature>
<dbReference type="InterPro" id="IPR038765">
    <property type="entry name" value="Papain-like_cys_pep_sf"/>
</dbReference>
<feature type="compositionally biased region" description="Gly residues" evidence="16">
    <location>
        <begin position="1214"/>
        <end position="1232"/>
    </location>
</feature>
<protein>
    <recommendedName>
        <fullName evidence="11">Ubiquitin carboxyl-terminal hydrolase 36</fullName>
        <ecNumber evidence="4">3.4.19.12</ecNumber>
    </recommendedName>
    <alternativeName>
        <fullName evidence="14">Deubiquitinating enzyme 36</fullName>
    </alternativeName>
    <alternativeName>
        <fullName evidence="13">Protein scrawny</fullName>
    </alternativeName>
    <alternativeName>
        <fullName evidence="12">Ubiquitin thioesterase 36</fullName>
    </alternativeName>
    <alternativeName>
        <fullName evidence="15">Ubiquitin-specific-processing protease 36</fullName>
    </alternativeName>
</protein>
<feature type="compositionally biased region" description="Acidic residues" evidence="16">
    <location>
        <begin position="895"/>
        <end position="923"/>
    </location>
</feature>
<dbReference type="GO" id="GO:0005730">
    <property type="term" value="C:nucleolus"/>
    <property type="evidence" value="ECO:0007669"/>
    <property type="project" value="UniProtKB-SubCell"/>
</dbReference>
<dbReference type="SUPFAM" id="SSF54001">
    <property type="entry name" value="Cysteine proteinases"/>
    <property type="match status" value="1"/>
</dbReference>
<evidence type="ECO:0000256" key="2">
    <source>
        <dbReference type="ARBA" id="ARBA00004604"/>
    </source>
</evidence>
<dbReference type="Pfam" id="PF00443">
    <property type="entry name" value="UCH"/>
    <property type="match status" value="1"/>
</dbReference>
<comment type="similarity">
    <text evidence="3">Belongs to the peptidase C19 family.</text>
</comment>
<feature type="region of interest" description="Disordered" evidence="16">
    <location>
        <begin position="649"/>
        <end position="704"/>
    </location>
</feature>
<feature type="compositionally biased region" description="Low complexity" evidence="16">
    <location>
        <begin position="954"/>
        <end position="979"/>
    </location>
</feature>
<dbReference type="PROSITE" id="PS00972">
    <property type="entry name" value="USP_1"/>
    <property type="match status" value="1"/>
</dbReference>
<feature type="compositionally biased region" description="Low complexity" evidence="16">
    <location>
        <begin position="731"/>
        <end position="749"/>
    </location>
</feature>
<evidence type="ECO:0000256" key="10">
    <source>
        <dbReference type="ARBA" id="ARBA00023242"/>
    </source>
</evidence>
<evidence type="ECO:0000256" key="11">
    <source>
        <dbReference type="ARBA" id="ARBA00039432"/>
    </source>
</evidence>
<feature type="compositionally biased region" description="Low complexity" evidence="16">
    <location>
        <begin position="775"/>
        <end position="790"/>
    </location>
</feature>
<reference evidence="18" key="2">
    <citation type="submission" date="2020-05" db="UniProtKB">
        <authorList>
            <consortium name="EnsemblMetazoa"/>
        </authorList>
    </citation>
    <scope>IDENTIFICATION</scope>
    <source>
        <strain evidence="18">WRAIR2</strain>
    </source>
</reference>
<feature type="region of interest" description="Disordered" evidence="16">
    <location>
        <begin position="24"/>
        <end position="67"/>
    </location>
</feature>
<keyword evidence="7" id="KW-0833">Ubl conjugation pathway</keyword>
<evidence type="ECO:0000256" key="4">
    <source>
        <dbReference type="ARBA" id="ARBA00012759"/>
    </source>
</evidence>
<feature type="compositionally biased region" description="Gly residues" evidence="16">
    <location>
        <begin position="1176"/>
        <end position="1201"/>
    </location>
</feature>
<evidence type="ECO:0000256" key="1">
    <source>
        <dbReference type="ARBA" id="ARBA00000707"/>
    </source>
</evidence>
<evidence type="ECO:0000256" key="16">
    <source>
        <dbReference type="SAM" id="MobiDB-lite"/>
    </source>
</evidence>